<evidence type="ECO:0000256" key="3">
    <source>
        <dbReference type="ARBA" id="ARBA00022692"/>
    </source>
</evidence>
<keyword evidence="6" id="KW-1133">Transmembrane helix</keyword>
<keyword evidence="4" id="KW-0256">Endoplasmic reticulum</keyword>
<dbReference type="Proteomes" id="UP000494165">
    <property type="component" value="Unassembled WGS sequence"/>
</dbReference>
<keyword evidence="10" id="KW-0010">Activator</keyword>
<dbReference type="CDD" id="cd14689">
    <property type="entry name" value="bZIP_CREB3"/>
    <property type="match status" value="1"/>
</dbReference>
<dbReference type="Gene3D" id="1.20.5.170">
    <property type="match status" value="1"/>
</dbReference>
<feature type="region of interest" description="Disordered" evidence="15">
    <location>
        <begin position="59"/>
        <end position="94"/>
    </location>
</feature>
<dbReference type="SMART" id="SM00338">
    <property type="entry name" value="BRLZ"/>
    <property type="match status" value="1"/>
</dbReference>
<keyword evidence="13" id="KW-0539">Nucleus</keyword>
<evidence type="ECO:0000256" key="5">
    <source>
        <dbReference type="ARBA" id="ARBA00022968"/>
    </source>
</evidence>
<evidence type="ECO:0000256" key="12">
    <source>
        <dbReference type="ARBA" id="ARBA00023180"/>
    </source>
</evidence>
<comment type="subcellular location">
    <subcellularLocation>
        <location evidence="1">Endoplasmic reticulum membrane</location>
        <topology evidence="1">Single-pass type II membrane protein</topology>
    </subcellularLocation>
</comment>
<evidence type="ECO:0000256" key="1">
    <source>
        <dbReference type="ARBA" id="ARBA00004648"/>
    </source>
</evidence>
<dbReference type="PANTHER" id="PTHR45996">
    <property type="entry name" value="AGAP001464-PB"/>
    <property type="match status" value="1"/>
</dbReference>
<protein>
    <recommendedName>
        <fullName evidence="16">BZIP domain-containing protein</fullName>
    </recommendedName>
</protein>
<keyword evidence="5" id="KW-0735">Signal-anchor</keyword>
<comment type="similarity">
    <text evidence="2">Belongs to the bZIP family. ATF subfamily.</text>
</comment>
<evidence type="ECO:0000256" key="11">
    <source>
        <dbReference type="ARBA" id="ARBA00023163"/>
    </source>
</evidence>
<keyword evidence="3" id="KW-0812">Transmembrane</keyword>
<dbReference type="PROSITE" id="PS50217">
    <property type="entry name" value="BZIP"/>
    <property type="match status" value="1"/>
</dbReference>
<evidence type="ECO:0000256" key="7">
    <source>
        <dbReference type="ARBA" id="ARBA00023015"/>
    </source>
</evidence>
<evidence type="ECO:0000313" key="18">
    <source>
        <dbReference type="Proteomes" id="UP000494165"/>
    </source>
</evidence>
<dbReference type="PANTHER" id="PTHR45996:SF3">
    <property type="entry name" value="CREB-H TRANSCRIPTION FACTOR HOMOLOG LET-607"/>
    <property type="match status" value="1"/>
</dbReference>
<dbReference type="Pfam" id="PF00170">
    <property type="entry name" value="bZIP_1"/>
    <property type="match status" value="1"/>
</dbReference>
<feature type="region of interest" description="Disordered" evidence="15">
    <location>
        <begin position="175"/>
        <end position="216"/>
    </location>
</feature>
<dbReference type="InterPro" id="IPR004827">
    <property type="entry name" value="bZIP"/>
</dbReference>
<evidence type="ECO:0000256" key="6">
    <source>
        <dbReference type="ARBA" id="ARBA00022989"/>
    </source>
</evidence>
<keyword evidence="11" id="KW-0804">Transcription</keyword>
<organism evidence="17 18">
    <name type="scientific">Cloeon dipterum</name>
    <dbReference type="NCBI Taxonomy" id="197152"/>
    <lineage>
        <taxon>Eukaryota</taxon>
        <taxon>Metazoa</taxon>
        <taxon>Ecdysozoa</taxon>
        <taxon>Arthropoda</taxon>
        <taxon>Hexapoda</taxon>
        <taxon>Insecta</taxon>
        <taxon>Pterygota</taxon>
        <taxon>Palaeoptera</taxon>
        <taxon>Ephemeroptera</taxon>
        <taxon>Pisciforma</taxon>
        <taxon>Baetidae</taxon>
        <taxon>Cloeon</taxon>
    </lineage>
</organism>
<dbReference type="GO" id="GO:0000981">
    <property type="term" value="F:DNA-binding transcription factor activity, RNA polymerase II-specific"/>
    <property type="evidence" value="ECO:0007669"/>
    <property type="project" value="TreeGrafter"/>
</dbReference>
<keyword evidence="7" id="KW-0805">Transcription regulation</keyword>
<sequence length="494" mass="54308">MEMDPFSKDWADNFLDILGGNLNSTLPNTFDDMLMDLGPPVESESGTSCEMDQQLSPMPEALSPLANSSDASDSESSSYTTETASLKSTNTQHEKIDAAETAVKTEPKMQVRRVVRLAPLQTSADGKQTRSILVPVTSQGKTTMRTYRIVSGAGGRLPPGIKLVCSKQAMLKPPVQAQTLSSTTAEPTRHSNDSPSDSTSDDSDAPRYPRLELSTEERRLLKKEGITLPAHYPLTKQEERELKRIRRKIRNKISAQDSRKRKKEYVDGLEERVKKCSDENTTLHKKLKALQNQNNALTTQIRRLQALVAQGAGGRPVQPATCLMVLLLSLALVVVPNVRPNQPQQTTTAVEEADLLPDKLPPVAGRSRTLLFNKYEDFPSFLADADDEDGLLCSVHDHDYEPPAKVAARRPRRPAVAVAVPKDIPDVDDVWPPPKKTPPDVATQHHSVSSSSFPVDWGIDERLVGSKLEAVVEEMVANSTSEPQTVMLKIVTGE</sequence>
<keyword evidence="9" id="KW-0472">Membrane</keyword>
<dbReference type="GO" id="GO:0000978">
    <property type="term" value="F:RNA polymerase II cis-regulatory region sequence-specific DNA binding"/>
    <property type="evidence" value="ECO:0007669"/>
    <property type="project" value="TreeGrafter"/>
</dbReference>
<evidence type="ECO:0000256" key="4">
    <source>
        <dbReference type="ARBA" id="ARBA00022824"/>
    </source>
</evidence>
<feature type="compositionally biased region" description="Basic and acidic residues" evidence="15">
    <location>
        <begin position="204"/>
        <end position="216"/>
    </location>
</feature>
<gene>
    <name evidence="17" type="ORF">CLODIP_2_CD09371</name>
</gene>
<evidence type="ECO:0000259" key="16">
    <source>
        <dbReference type="PROSITE" id="PS50217"/>
    </source>
</evidence>
<feature type="compositionally biased region" description="Low complexity" evidence="15">
    <location>
        <begin position="68"/>
        <end position="85"/>
    </location>
</feature>
<accession>A0A8S1DHG9</accession>
<name>A0A8S1DHG9_9INSE</name>
<keyword evidence="14" id="KW-0175">Coiled coil</keyword>
<dbReference type="InterPro" id="IPR046347">
    <property type="entry name" value="bZIP_sf"/>
</dbReference>
<keyword evidence="12" id="KW-0325">Glycoprotein</keyword>
<dbReference type="AlphaFoldDB" id="A0A8S1DHG9"/>
<evidence type="ECO:0000256" key="13">
    <source>
        <dbReference type="ARBA" id="ARBA00023242"/>
    </source>
</evidence>
<proteinExistence type="inferred from homology"/>
<evidence type="ECO:0000256" key="10">
    <source>
        <dbReference type="ARBA" id="ARBA00023159"/>
    </source>
</evidence>
<reference evidence="17 18" key="1">
    <citation type="submission" date="2020-04" db="EMBL/GenBank/DDBJ databases">
        <authorList>
            <person name="Alioto T."/>
            <person name="Alioto T."/>
            <person name="Gomez Garrido J."/>
        </authorList>
    </citation>
    <scope>NUCLEOTIDE SEQUENCE [LARGE SCALE GENOMIC DNA]</scope>
</reference>
<evidence type="ECO:0000256" key="9">
    <source>
        <dbReference type="ARBA" id="ARBA00023136"/>
    </source>
</evidence>
<dbReference type="OrthoDB" id="8197339at2759"/>
<dbReference type="GO" id="GO:0005789">
    <property type="term" value="C:endoplasmic reticulum membrane"/>
    <property type="evidence" value="ECO:0007669"/>
    <property type="project" value="UniProtKB-SubCell"/>
</dbReference>
<evidence type="ECO:0000256" key="2">
    <source>
        <dbReference type="ARBA" id="ARBA00009050"/>
    </source>
</evidence>
<feature type="coiled-coil region" evidence="14">
    <location>
        <begin position="235"/>
        <end position="307"/>
    </location>
</feature>
<evidence type="ECO:0000313" key="17">
    <source>
        <dbReference type="EMBL" id="CAB3380090.1"/>
    </source>
</evidence>
<keyword evidence="18" id="KW-1185">Reference proteome</keyword>
<evidence type="ECO:0000256" key="15">
    <source>
        <dbReference type="SAM" id="MobiDB-lite"/>
    </source>
</evidence>
<evidence type="ECO:0000256" key="14">
    <source>
        <dbReference type="SAM" id="Coils"/>
    </source>
</evidence>
<comment type="caution">
    <text evidence="17">The sequence shown here is derived from an EMBL/GenBank/DDBJ whole genome shotgun (WGS) entry which is preliminary data.</text>
</comment>
<feature type="region of interest" description="Disordered" evidence="15">
    <location>
        <begin position="427"/>
        <end position="449"/>
    </location>
</feature>
<dbReference type="FunFam" id="1.20.5.170:FF:000042">
    <property type="entry name" value="Cyclic AMP-responsive element-binding protein 3-like protein 3"/>
    <property type="match status" value="1"/>
</dbReference>
<feature type="domain" description="BZIP" evidence="16">
    <location>
        <begin position="241"/>
        <end position="304"/>
    </location>
</feature>
<dbReference type="SUPFAM" id="SSF57959">
    <property type="entry name" value="Leucine zipper domain"/>
    <property type="match status" value="1"/>
</dbReference>
<dbReference type="GO" id="GO:0005634">
    <property type="term" value="C:nucleus"/>
    <property type="evidence" value="ECO:0007669"/>
    <property type="project" value="TreeGrafter"/>
</dbReference>
<evidence type="ECO:0000256" key="8">
    <source>
        <dbReference type="ARBA" id="ARBA00023125"/>
    </source>
</evidence>
<feature type="compositionally biased region" description="Polar residues" evidence="15">
    <location>
        <begin position="176"/>
        <end position="186"/>
    </location>
</feature>
<dbReference type="EMBL" id="CADEPI010000200">
    <property type="protein sequence ID" value="CAB3380090.1"/>
    <property type="molecule type" value="Genomic_DNA"/>
</dbReference>
<dbReference type="InterPro" id="IPR051381">
    <property type="entry name" value="CREB_ATF_subfamily"/>
</dbReference>
<keyword evidence="8" id="KW-0238">DNA-binding</keyword>